<dbReference type="Proteomes" id="UP000177486">
    <property type="component" value="Unassembled WGS sequence"/>
</dbReference>
<gene>
    <name evidence="2" type="ORF">A2931_02945</name>
</gene>
<dbReference type="AlphaFoldDB" id="A0A1G2EXC6"/>
<evidence type="ECO:0000259" key="1">
    <source>
        <dbReference type="PROSITE" id="PS51186"/>
    </source>
</evidence>
<evidence type="ECO:0000313" key="2">
    <source>
        <dbReference type="EMBL" id="OGZ30030.1"/>
    </source>
</evidence>
<comment type="caution">
    <text evidence="2">The sequence shown here is derived from an EMBL/GenBank/DDBJ whole genome shotgun (WGS) entry which is preliminary data.</text>
</comment>
<name>A0A1G2EXC6_9BACT</name>
<evidence type="ECO:0000313" key="3">
    <source>
        <dbReference type="Proteomes" id="UP000177486"/>
    </source>
</evidence>
<dbReference type="PROSITE" id="PS51186">
    <property type="entry name" value="GNAT"/>
    <property type="match status" value="1"/>
</dbReference>
<feature type="domain" description="N-acetyltransferase" evidence="1">
    <location>
        <begin position="1"/>
        <end position="145"/>
    </location>
</feature>
<organism evidence="2 3">
    <name type="scientific">Candidatus Niyogibacteria bacterium RIFCSPLOWO2_01_FULL_45_48</name>
    <dbReference type="NCBI Taxonomy" id="1801724"/>
    <lineage>
        <taxon>Bacteria</taxon>
        <taxon>Candidatus Niyogiibacteriota</taxon>
    </lineage>
</organism>
<dbReference type="PANTHER" id="PTHR43328">
    <property type="entry name" value="ACETYLTRANSFERASE-RELATED"/>
    <property type="match status" value="1"/>
</dbReference>
<reference evidence="2 3" key="1">
    <citation type="journal article" date="2016" name="Nat. Commun.">
        <title>Thousands of microbial genomes shed light on interconnected biogeochemical processes in an aquifer system.</title>
        <authorList>
            <person name="Anantharaman K."/>
            <person name="Brown C.T."/>
            <person name="Hug L.A."/>
            <person name="Sharon I."/>
            <person name="Castelle C.J."/>
            <person name="Probst A.J."/>
            <person name="Thomas B.C."/>
            <person name="Singh A."/>
            <person name="Wilkins M.J."/>
            <person name="Karaoz U."/>
            <person name="Brodie E.L."/>
            <person name="Williams K.H."/>
            <person name="Hubbard S.S."/>
            <person name="Banfield J.F."/>
        </authorList>
    </citation>
    <scope>NUCLEOTIDE SEQUENCE [LARGE SCALE GENOMIC DNA]</scope>
</reference>
<dbReference type="Pfam" id="PF13302">
    <property type="entry name" value="Acetyltransf_3"/>
    <property type="match status" value="1"/>
</dbReference>
<protein>
    <recommendedName>
        <fullName evidence="1">N-acetyltransferase domain-containing protein</fullName>
    </recommendedName>
</protein>
<dbReference type="InterPro" id="IPR016181">
    <property type="entry name" value="Acyl_CoA_acyltransferase"/>
</dbReference>
<accession>A0A1G2EXC6</accession>
<dbReference type="CDD" id="cd04301">
    <property type="entry name" value="NAT_SF"/>
    <property type="match status" value="1"/>
</dbReference>
<sequence>MRFRKAAKEDSDNLFNWRNDPETRANSLNTAEVLREEHEAWLSRTLKNPNRILFIAEEKGEAVGTMRADRLEDEDGYELSWTVAPEHRGKGIGKKMLFQAIKEVDSSVLKAKIKKENLASIKIAEAAGFLYDGEKNGVSVWVFRQ</sequence>
<proteinExistence type="predicted"/>
<dbReference type="SUPFAM" id="SSF55729">
    <property type="entry name" value="Acyl-CoA N-acyltransferases (Nat)"/>
    <property type="match status" value="1"/>
</dbReference>
<dbReference type="EMBL" id="MHMQ01000028">
    <property type="protein sequence ID" value="OGZ30030.1"/>
    <property type="molecule type" value="Genomic_DNA"/>
</dbReference>
<dbReference type="GO" id="GO:0016747">
    <property type="term" value="F:acyltransferase activity, transferring groups other than amino-acyl groups"/>
    <property type="evidence" value="ECO:0007669"/>
    <property type="project" value="InterPro"/>
</dbReference>
<dbReference type="Gene3D" id="3.40.630.30">
    <property type="match status" value="1"/>
</dbReference>
<dbReference type="PANTHER" id="PTHR43328:SF1">
    <property type="entry name" value="N-ACETYLTRANSFERASE DOMAIN-CONTAINING PROTEIN"/>
    <property type="match status" value="1"/>
</dbReference>
<dbReference type="InterPro" id="IPR000182">
    <property type="entry name" value="GNAT_dom"/>
</dbReference>